<feature type="non-terminal residue" evidence="4">
    <location>
        <position position="1"/>
    </location>
</feature>
<evidence type="ECO:0000256" key="1">
    <source>
        <dbReference type="ARBA" id="ARBA00023175"/>
    </source>
</evidence>
<name>A0A699WPX5_TANCI</name>
<protein>
    <submittedName>
        <fullName evidence="4">Kinesin-like protein KIN-14O isoform X1</fullName>
    </submittedName>
</protein>
<keyword evidence="1" id="KW-0505">Motor protein</keyword>
<dbReference type="SUPFAM" id="SSF52540">
    <property type="entry name" value="P-loop containing nucleoside triphosphate hydrolases"/>
    <property type="match status" value="1"/>
</dbReference>
<comment type="caution">
    <text evidence="2">Lacks conserved residue(s) required for the propagation of feature annotation.</text>
</comment>
<reference evidence="4" key="1">
    <citation type="journal article" date="2019" name="Sci. Rep.">
        <title>Draft genome of Tanacetum cinerariifolium, the natural source of mosquito coil.</title>
        <authorList>
            <person name="Yamashiro T."/>
            <person name="Shiraishi A."/>
            <person name="Satake H."/>
            <person name="Nakayama K."/>
        </authorList>
    </citation>
    <scope>NUCLEOTIDE SEQUENCE</scope>
</reference>
<feature type="domain" description="Kinesin motor" evidence="3">
    <location>
        <begin position="1"/>
        <end position="91"/>
    </location>
</feature>
<dbReference type="PANTHER" id="PTHR47972:SF42">
    <property type="entry name" value="CALPONIN-LIKE DOMAIN-CONTAINING PROTEIN-RELATED"/>
    <property type="match status" value="1"/>
</dbReference>
<evidence type="ECO:0000313" key="4">
    <source>
        <dbReference type="EMBL" id="GFD49507.1"/>
    </source>
</evidence>
<dbReference type="AlphaFoldDB" id="A0A699WPX5"/>
<comment type="similarity">
    <text evidence="2">Belongs to the TRAFAC class myosin-kinesin ATPase superfamily. Kinesin family.</text>
</comment>
<dbReference type="GO" id="GO:0003777">
    <property type="term" value="F:microtubule motor activity"/>
    <property type="evidence" value="ECO:0007669"/>
    <property type="project" value="InterPro"/>
</dbReference>
<proteinExistence type="inferred from homology"/>
<organism evidence="4">
    <name type="scientific">Tanacetum cinerariifolium</name>
    <name type="common">Dalmatian daisy</name>
    <name type="synonym">Chrysanthemum cinerariifolium</name>
    <dbReference type="NCBI Taxonomy" id="118510"/>
    <lineage>
        <taxon>Eukaryota</taxon>
        <taxon>Viridiplantae</taxon>
        <taxon>Streptophyta</taxon>
        <taxon>Embryophyta</taxon>
        <taxon>Tracheophyta</taxon>
        <taxon>Spermatophyta</taxon>
        <taxon>Magnoliopsida</taxon>
        <taxon>eudicotyledons</taxon>
        <taxon>Gunneridae</taxon>
        <taxon>Pentapetalae</taxon>
        <taxon>asterids</taxon>
        <taxon>campanulids</taxon>
        <taxon>Asterales</taxon>
        <taxon>Asteraceae</taxon>
        <taxon>Asteroideae</taxon>
        <taxon>Anthemideae</taxon>
        <taxon>Anthemidinae</taxon>
        <taxon>Tanacetum</taxon>
    </lineage>
</organism>
<dbReference type="InterPro" id="IPR027640">
    <property type="entry name" value="Kinesin-like_fam"/>
</dbReference>
<dbReference type="GO" id="GO:0005524">
    <property type="term" value="F:ATP binding"/>
    <property type="evidence" value="ECO:0007669"/>
    <property type="project" value="InterPro"/>
</dbReference>
<evidence type="ECO:0000259" key="3">
    <source>
        <dbReference type="PROSITE" id="PS50067"/>
    </source>
</evidence>
<dbReference type="InterPro" id="IPR001752">
    <property type="entry name" value="Kinesin_motor_dom"/>
</dbReference>
<dbReference type="GO" id="GO:0015630">
    <property type="term" value="C:microtubule cytoskeleton"/>
    <property type="evidence" value="ECO:0007669"/>
    <property type="project" value="TreeGrafter"/>
</dbReference>
<dbReference type="Gene3D" id="3.40.850.10">
    <property type="entry name" value="Kinesin motor domain"/>
    <property type="match status" value="1"/>
</dbReference>
<sequence length="91" mass="10338">NVHDGNKFIHAFIRNGTHSVAKICALQTGPEGLTPELMGVNYRALNDLFDFQQYRKNMIAYEVHVQMLEICKNKSKDLLITDGSVTKYPLL</sequence>
<dbReference type="PANTHER" id="PTHR47972">
    <property type="entry name" value="KINESIN-LIKE PROTEIN KLP-3"/>
    <property type="match status" value="1"/>
</dbReference>
<dbReference type="InterPro" id="IPR036961">
    <property type="entry name" value="Kinesin_motor_dom_sf"/>
</dbReference>
<dbReference type="PROSITE" id="PS50067">
    <property type="entry name" value="KINESIN_MOTOR_2"/>
    <property type="match status" value="1"/>
</dbReference>
<dbReference type="GO" id="GO:0007018">
    <property type="term" value="P:microtubule-based movement"/>
    <property type="evidence" value="ECO:0007669"/>
    <property type="project" value="InterPro"/>
</dbReference>
<dbReference type="EMBL" id="BKCJ011742665">
    <property type="protein sequence ID" value="GFD49507.1"/>
    <property type="molecule type" value="Genomic_DNA"/>
</dbReference>
<evidence type="ECO:0000256" key="2">
    <source>
        <dbReference type="PROSITE-ProRule" id="PRU00283"/>
    </source>
</evidence>
<accession>A0A699WPX5</accession>
<comment type="caution">
    <text evidence="4">The sequence shown here is derived from an EMBL/GenBank/DDBJ whole genome shotgun (WGS) entry which is preliminary data.</text>
</comment>
<dbReference type="InterPro" id="IPR027417">
    <property type="entry name" value="P-loop_NTPase"/>
</dbReference>
<dbReference type="GO" id="GO:0008017">
    <property type="term" value="F:microtubule binding"/>
    <property type="evidence" value="ECO:0007669"/>
    <property type="project" value="InterPro"/>
</dbReference>
<gene>
    <name evidence="4" type="ORF">Tci_921476</name>
</gene>